<feature type="domain" description="RanBP2-type" evidence="4">
    <location>
        <begin position="77"/>
        <end position="96"/>
    </location>
</feature>
<proteinExistence type="predicted"/>
<keyword evidence="6" id="KW-1185">Reference proteome</keyword>
<keyword evidence="3" id="KW-0862">Zinc</keyword>
<dbReference type="InterPro" id="IPR036443">
    <property type="entry name" value="Znf_RanBP2_sf"/>
</dbReference>
<protein>
    <recommendedName>
        <fullName evidence="4">RanBP2-type domain-containing protein</fullName>
    </recommendedName>
</protein>
<sequence>MTESLLYTASNTIEAHLLQGLLGGEGIQVRLDSDLLMGAVGDLPTEVQQVRLWCYPYHLNAARQVLENYFKSVGDDWFCGQCGEHNGGAFEFCWHCRQPRKGN</sequence>
<organism evidence="5 6">
    <name type="scientific">Gallaecimonas xiamenensis 3-C-1</name>
    <dbReference type="NCBI Taxonomy" id="745411"/>
    <lineage>
        <taxon>Bacteria</taxon>
        <taxon>Pseudomonadati</taxon>
        <taxon>Pseudomonadota</taxon>
        <taxon>Gammaproteobacteria</taxon>
        <taxon>Enterobacterales</taxon>
        <taxon>Gallaecimonadaceae</taxon>
        <taxon>Gallaecimonas</taxon>
    </lineage>
</organism>
<reference evidence="5 6" key="1">
    <citation type="journal article" date="2012" name="J. Bacteriol.">
        <title>Genome Sequence of Gallaecimonas xiamenensis Type Strain 3-C-1.</title>
        <authorList>
            <person name="Lai Q."/>
            <person name="Wang L."/>
            <person name="Wang W."/>
            <person name="Shao Z."/>
        </authorList>
    </citation>
    <scope>NUCLEOTIDE SEQUENCE [LARGE SCALE GENOMIC DNA]</scope>
    <source>
        <strain evidence="5 6">3-C-1</strain>
    </source>
</reference>
<evidence type="ECO:0000259" key="4">
    <source>
        <dbReference type="PROSITE" id="PS01358"/>
    </source>
</evidence>
<dbReference type="Pfam" id="PF09413">
    <property type="entry name" value="DUF2007"/>
    <property type="match status" value="1"/>
</dbReference>
<evidence type="ECO:0000313" key="6">
    <source>
        <dbReference type="Proteomes" id="UP000006755"/>
    </source>
</evidence>
<dbReference type="RefSeq" id="WP_008482348.1">
    <property type="nucleotide sequence ID" value="NZ_AMRI01000001.1"/>
</dbReference>
<dbReference type="PROSITE" id="PS01358">
    <property type="entry name" value="ZF_RANBP2_1"/>
    <property type="match status" value="1"/>
</dbReference>
<evidence type="ECO:0000256" key="1">
    <source>
        <dbReference type="ARBA" id="ARBA00022723"/>
    </source>
</evidence>
<dbReference type="EMBL" id="AMRI01000001">
    <property type="protein sequence ID" value="EKE78023.1"/>
    <property type="molecule type" value="Genomic_DNA"/>
</dbReference>
<dbReference type="SUPFAM" id="SSF90209">
    <property type="entry name" value="Ran binding protein zinc finger-like"/>
    <property type="match status" value="1"/>
</dbReference>
<keyword evidence="1" id="KW-0479">Metal-binding</keyword>
<dbReference type="STRING" id="745411.B3C1_01145"/>
<dbReference type="AlphaFoldDB" id="K2JRI8"/>
<gene>
    <name evidence="5" type="ORF">B3C1_01145</name>
</gene>
<name>K2JRI8_9GAMM</name>
<evidence type="ECO:0000313" key="5">
    <source>
        <dbReference type="EMBL" id="EKE78023.1"/>
    </source>
</evidence>
<keyword evidence="2" id="KW-0863">Zinc-finger</keyword>
<accession>K2JRI8</accession>
<dbReference type="GO" id="GO:0008270">
    <property type="term" value="F:zinc ion binding"/>
    <property type="evidence" value="ECO:0007669"/>
    <property type="project" value="UniProtKB-KW"/>
</dbReference>
<dbReference type="InterPro" id="IPR001876">
    <property type="entry name" value="Znf_RanBP2"/>
</dbReference>
<dbReference type="InterPro" id="IPR018551">
    <property type="entry name" value="DUF2007"/>
</dbReference>
<comment type="caution">
    <text evidence="5">The sequence shown here is derived from an EMBL/GenBank/DDBJ whole genome shotgun (WGS) entry which is preliminary data.</text>
</comment>
<dbReference type="Proteomes" id="UP000006755">
    <property type="component" value="Unassembled WGS sequence"/>
</dbReference>
<dbReference type="Gene3D" id="2.30.30.380">
    <property type="entry name" value="Zn-finger domain of Sec23/24"/>
    <property type="match status" value="1"/>
</dbReference>
<dbReference type="eggNOG" id="ENOG5030JZI">
    <property type="taxonomic scope" value="Bacteria"/>
</dbReference>
<evidence type="ECO:0000256" key="3">
    <source>
        <dbReference type="ARBA" id="ARBA00022833"/>
    </source>
</evidence>
<evidence type="ECO:0000256" key="2">
    <source>
        <dbReference type="ARBA" id="ARBA00022771"/>
    </source>
</evidence>